<dbReference type="AlphaFoldDB" id="A0A5C5X0V1"/>
<dbReference type="EMBL" id="SIHI01000002">
    <property type="protein sequence ID" value="TWT55832.1"/>
    <property type="molecule type" value="Genomic_DNA"/>
</dbReference>
<evidence type="ECO:0000256" key="1">
    <source>
        <dbReference type="SAM" id="MobiDB-lite"/>
    </source>
</evidence>
<feature type="region of interest" description="Disordered" evidence="1">
    <location>
        <begin position="1"/>
        <end position="37"/>
    </location>
</feature>
<proteinExistence type="predicted"/>
<dbReference type="Proteomes" id="UP000317243">
    <property type="component" value="Unassembled WGS sequence"/>
</dbReference>
<evidence type="ECO:0000313" key="2">
    <source>
        <dbReference type="EMBL" id="TWT55832.1"/>
    </source>
</evidence>
<reference evidence="2 3" key="1">
    <citation type="submission" date="2019-02" db="EMBL/GenBank/DDBJ databases">
        <title>Deep-cultivation of Planctomycetes and their phenomic and genomic characterization uncovers novel biology.</title>
        <authorList>
            <person name="Wiegand S."/>
            <person name="Jogler M."/>
            <person name="Boedeker C."/>
            <person name="Pinto D."/>
            <person name="Vollmers J."/>
            <person name="Rivas-Marin E."/>
            <person name="Kohn T."/>
            <person name="Peeters S.H."/>
            <person name="Heuer A."/>
            <person name="Rast P."/>
            <person name="Oberbeckmann S."/>
            <person name="Bunk B."/>
            <person name="Jeske O."/>
            <person name="Meyerdierks A."/>
            <person name="Storesund J.E."/>
            <person name="Kallscheuer N."/>
            <person name="Luecker S."/>
            <person name="Lage O.M."/>
            <person name="Pohl T."/>
            <person name="Merkel B.J."/>
            <person name="Hornburger P."/>
            <person name="Mueller R.-W."/>
            <person name="Bruemmer F."/>
            <person name="Labrenz M."/>
            <person name="Spormann A.M."/>
            <person name="Op Den Camp H."/>
            <person name="Overmann J."/>
            <person name="Amann R."/>
            <person name="Jetten M.S.M."/>
            <person name="Mascher T."/>
            <person name="Medema M.H."/>
            <person name="Devos D.P."/>
            <person name="Kaster A.-K."/>
            <person name="Ovreas L."/>
            <person name="Rohde M."/>
            <person name="Galperin M.Y."/>
            <person name="Jogler C."/>
        </authorList>
    </citation>
    <scope>NUCLEOTIDE SEQUENCE [LARGE SCALE GENOMIC DNA]</scope>
    <source>
        <strain evidence="2 3">KOR42</strain>
    </source>
</reference>
<gene>
    <name evidence="2" type="ORF">KOR42_26430</name>
</gene>
<comment type="caution">
    <text evidence="2">The sequence shown here is derived from an EMBL/GenBank/DDBJ whole genome shotgun (WGS) entry which is preliminary data.</text>
</comment>
<sequence>MKGEVGGNERTNGSGDLIPTRPSKFDSANPAELPAGL</sequence>
<protein>
    <submittedName>
        <fullName evidence="2">Uncharacterized protein</fullName>
    </submittedName>
</protein>
<evidence type="ECO:0000313" key="3">
    <source>
        <dbReference type="Proteomes" id="UP000317243"/>
    </source>
</evidence>
<keyword evidence="3" id="KW-1185">Reference proteome</keyword>
<name>A0A5C5X0V1_9PLAN</name>
<accession>A0A5C5X0V1</accession>
<organism evidence="2 3">
    <name type="scientific">Thalassoglobus neptunius</name>
    <dbReference type="NCBI Taxonomy" id="1938619"/>
    <lineage>
        <taxon>Bacteria</taxon>
        <taxon>Pseudomonadati</taxon>
        <taxon>Planctomycetota</taxon>
        <taxon>Planctomycetia</taxon>
        <taxon>Planctomycetales</taxon>
        <taxon>Planctomycetaceae</taxon>
        <taxon>Thalassoglobus</taxon>
    </lineage>
</organism>